<evidence type="ECO:0000256" key="8">
    <source>
        <dbReference type="ARBA" id="ARBA00022824"/>
    </source>
</evidence>
<protein>
    <recommendedName>
        <fullName evidence="14">Peptide hydrolase</fullName>
        <ecNumber evidence="14">3.4.-.-</ecNumber>
    </recommendedName>
</protein>
<dbReference type="PANTHER" id="PTHR12147">
    <property type="entry name" value="METALLOPEPTIDASE M28 FAMILY MEMBER"/>
    <property type="match status" value="1"/>
</dbReference>
<dbReference type="SUPFAM" id="SSF53187">
    <property type="entry name" value="Zn-dependent exopeptidases"/>
    <property type="match status" value="1"/>
</dbReference>
<feature type="transmembrane region" description="Helical" evidence="15">
    <location>
        <begin position="433"/>
        <end position="453"/>
    </location>
</feature>
<evidence type="ECO:0000256" key="9">
    <source>
        <dbReference type="ARBA" id="ARBA00022833"/>
    </source>
</evidence>
<dbReference type="GO" id="GO:0005789">
    <property type="term" value="C:endoplasmic reticulum membrane"/>
    <property type="evidence" value="ECO:0007669"/>
    <property type="project" value="UniProtKB-SubCell"/>
</dbReference>
<comment type="cofactor">
    <cofactor evidence="1">
        <name>Zn(2+)</name>
        <dbReference type="ChEBI" id="CHEBI:29105"/>
    </cofactor>
</comment>
<gene>
    <name evidence="18" type="ORF">EHS24_005093</name>
</gene>
<accession>A0A427Y6V1</accession>
<evidence type="ECO:0000256" key="12">
    <source>
        <dbReference type="ARBA" id="ARBA00023136"/>
    </source>
</evidence>
<comment type="caution">
    <text evidence="18">The sequence shown here is derived from an EMBL/GenBank/DDBJ whole genome shotgun (WGS) entry which is preliminary data.</text>
</comment>
<dbReference type="GeneID" id="39589636"/>
<comment type="similarity">
    <text evidence="3 14">Belongs to the peptidase M28 family.</text>
</comment>
<evidence type="ECO:0000313" key="18">
    <source>
        <dbReference type="EMBL" id="RSH86819.1"/>
    </source>
</evidence>
<keyword evidence="6 14" id="KW-0479">Metal-binding</keyword>
<keyword evidence="7 14" id="KW-0378">Hydrolase</keyword>
<comment type="subcellular location">
    <subcellularLocation>
        <location evidence="2">Endoplasmic reticulum membrane</location>
        <topology evidence="2">Multi-pass membrane protein</topology>
    </subcellularLocation>
</comment>
<keyword evidence="8" id="KW-0256">Endoplasmic reticulum</keyword>
<feature type="transmembrane region" description="Helical" evidence="15">
    <location>
        <begin position="499"/>
        <end position="517"/>
    </location>
</feature>
<feature type="transmembrane region" description="Helical" evidence="15">
    <location>
        <begin position="375"/>
        <end position="392"/>
    </location>
</feature>
<dbReference type="Gene3D" id="3.40.630.10">
    <property type="entry name" value="Zn peptidases"/>
    <property type="match status" value="1"/>
</dbReference>
<dbReference type="EMBL" id="RSCE01000002">
    <property type="protein sequence ID" value="RSH86819.1"/>
    <property type="molecule type" value="Genomic_DNA"/>
</dbReference>
<evidence type="ECO:0000256" key="5">
    <source>
        <dbReference type="ARBA" id="ARBA00022692"/>
    </source>
</evidence>
<evidence type="ECO:0000256" key="3">
    <source>
        <dbReference type="ARBA" id="ARBA00010918"/>
    </source>
</evidence>
<dbReference type="AlphaFoldDB" id="A0A427Y6V1"/>
<dbReference type="InterPro" id="IPR048024">
    <property type="entry name" value="Fxna-like_M28_dom"/>
</dbReference>
<dbReference type="OrthoDB" id="76293at2759"/>
<feature type="transmembrane region" description="Helical" evidence="15">
    <location>
        <begin position="529"/>
        <end position="550"/>
    </location>
</feature>
<evidence type="ECO:0000256" key="15">
    <source>
        <dbReference type="SAM" id="Phobius"/>
    </source>
</evidence>
<dbReference type="CDD" id="cd03875">
    <property type="entry name" value="M28_Fxna_like"/>
    <property type="match status" value="1"/>
</dbReference>
<dbReference type="PANTHER" id="PTHR12147:SF22">
    <property type="entry name" value="ENDOPLASMIC RETICULUM METALLOPEPTIDASE 1"/>
    <property type="match status" value="1"/>
</dbReference>
<keyword evidence="4 14" id="KW-0645">Protease</keyword>
<dbReference type="Pfam" id="PF04389">
    <property type="entry name" value="Peptidase_M28"/>
    <property type="match status" value="1"/>
</dbReference>
<name>A0A427Y6V1_9TREE</name>
<evidence type="ECO:0000313" key="19">
    <source>
        <dbReference type="Proteomes" id="UP000279236"/>
    </source>
</evidence>
<dbReference type="FunFam" id="3.40.630.10:FF:000008">
    <property type="entry name" value="Endoplasmic reticulum metallopeptidase 1"/>
    <property type="match status" value="1"/>
</dbReference>
<evidence type="ECO:0000259" key="17">
    <source>
        <dbReference type="Pfam" id="PF22249"/>
    </source>
</evidence>
<keyword evidence="5 15" id="KW-0812">Transmembrane</keyword>
<feature type="transmembrane region" description="Helical" evidence="15">
    <location>
        <begin position="399"/>
        <end position="427"/>
    </location>
</feature>
<dbReference type="Proteomes" id="UP000279236">
    <property type="component" value="Unassembled WGS sequence"/>
</dbReference>
<dbReference type="RefSeq" id="XP_028479604.1">
    <property type="nucleotide sequence ID" value="XM_028620632.1"/>
</dbReference>
<sequence>MAPPPGKRAPEPRRERTPWLWLVPLLTIVPFLCSKLHYSLPEPLPPYDANGRTQPSEEIVLKHIQALEDIGYRTVGTYEAVLGEKYVEAEARALKERCDAGGVLDCEVWVQTGAGYHMFSIMSHDVLKLYSGITNVVLKISAKNPPSGKAPGKDSVLLGSHIDSTLPSPGAADDGMGVGVMLDIARVLIERNEPFDNSVIFMWNGGEETLQDGSHLYSTQHESANTVKAVINLEAAGTTGGALLFQATSREMIEAFWHAPYPRGTVIANDVFSSGIILSDTDFGQFEEYLEGVSGLDMAIVGHSYYYHTRKDITANIERGSSQHFTTNVMAILDYLLSAESPLHNDKPWSPPDVVYMSLYDRIFLHWTMETADKAYAVVAAIAAIFAIANLSGHGIKAFTVALVGAPLGIVFGLVSANVIAGVMMLIDRQMGWFSHEGLCVALYGPAAIFGHLGTQYVLGSLLSPVNRSGLERAHYYAQILFLCGTSLLLQSFRIRSAYVFAVLAGVMMIGAVFHQVRRIVWERNSMPFVMAYVCPLVLFIGFGIEAYTTTLDIFVPLTGRMGKDAPHEILIASITAICTLTFFPIMVPLFARASRPGQRGTLAGLAVAFISVVVLFAGPWWSPYDATHQKRVAVQYTYNHTTGTPTAHLAFMDLPGNEKLVNEIHARYGQGTELVPTVLDDYNSDWDTLYPVSSFLITYKWPLEPVEFEWPGIKHKVTRTQVANGTRIHLSLEHAGLAWPSFAFVAEISDWKFGIPPPAGKKRHHIKSATSVDEHELELEFTVSDLKEGEKLNIHWSAIDINQMVPGTASRRGPDMPASKWLMDMDAWATEEYNDSLEIFMAGIVVGVIEA</sequence>
<evidence type="ECO:0000256" key="13">
    <source>
        <dbReference type="ARBA" id="ARBA00023180"/>
    </source>
</evidence>
<dbReference type="InterPro" id="IPR007484">
    <property type="entry name" value="Peptidase_M28"/>
</dbReference>
<feature type="domain" description="Peptidase M28" evidence="16">
    <location>
        <begin position="135"/>
        <end position="331"/>
    </location>
</feature>
<evidence type="ECO:0000256" key="6">
    <source>
        <dbReference type="ARBA" id="ARBA00022723"/>
    </source>
</evidence>
<evidence type="ECO:0000259" key="16">
    <source>
        <dbReference type="Pfam" id="PF04389"/>
    </source>
</evidence>
<keyword evidence="12 15" id="KW-0472">Membrane</keyword>
<evidence type="ECO:0000256" key="11">
    <source>
        <dbReference type="ARBA" id="ARBA00023049"/>
    </source>
</evidence>
<keyword evidence="9 14" id="KW-0862">Zinc</keyword>
<organism evidence="18 19">
    <name type="scientific">Apiotrichum porosum</name>
    <dbReference type="NCBI Taxonomy" id="105984"/>
    <lineage>
        <taxon>Eukaryota</taxon>
        <taxon>Fungi</taxon>
        <taxon>Dikarya</taxon>
        <taxon>Basidiomycota</taxon>
        <taxon>Agaricomycotina</taxon>
        <taxon>Tremellomycetes</taxon>
        <taxon>Trichosporonales</taxon>
        <taxon>Trichosporonaceae</taxon>
        <taxon>Apiotrichum</taxon>
    </lineage>
</organism>
<reference evidence="18 19" key="1">
    <citation type="submission" date="2018-11" db="EMBL/GenBank/DDBJ databases">
        <title>Genome sequence of Apiotrichum porosum DSM 27194.</title>
        <authorList>
            <person name="Aliyu H."/>
            <person name="Gorte O."/>
            <person name="Ochsenreither K."/>
        </authorList>
    </citation>
    <scope>NUCLEOTIDE SEQUENCE [LARGE SCALE GENOMIC DNA]</scope>
    <source>
        <strain evidence="18 19">DSM 27194</strain>
    </source>
</reference>
<dbReference type="InterPro" id="IPR053974">
    <property type="entry name" value="ERMP1_1-A_TM"/>
</dbReference>
<dbReference type="GO" id="GO:0006508">
    <property type="term" value="P:proteolysis"/>
    <property type="evidence" value="ECO:0007669"/>
    <property type="project" value="UniProtKB-KW"/>
</dbReference>
<keyword evidence="13" id="KW-0325">Glycoprotein</keyword>
<evidence type="ECO:0000256" key="4">
    <source>
        <dbReference type="ARBA" id="ARBA00022670"/>
    </source>
</evidence>
<dbReference type="STRING" id="105984.A0A427Y6V1"/>
<dbReference type="GO" id="GO:0046872">
    <property type="term" value="F:metal ion binding"/>
    <property type="evidence" value="ECO:0007669"/>
    <property type="project" value="UniProtKB-KW"/>
</dbReference>
<proteinExistence type="inferred from homology"/>
<feature type="domain" description="Endoplasmic reticulum metallopeptidase 1/1-A TM" evidence="17">
    <location>
        <begin position="397"/>
        <end position="616"/>
    </location>
</feature>
<evidence type="ECO:0000256" key="14">
    <source>
        <dbReference type="RuleBase" id="RU361240"/>
    </source>
</evidence>
<keyword evidence="19" id="KW-1185">Reference proteome</keyword>
<dbReference type="Pfam" id="PF22249">
    <property type="entry name" value="ERMP1-TM"/>
    <property type="match status" value="1"/>
</dbReference>
<evidence type="ECO:0000256" key="2">
    <source>
        <dbReference type="ARBA" id="ARBA00004477"/>
    </source>
</evidence>
<dbReference type="InterPro" id="IPR045175">
    <property type="entry name" value="M28_fam"/>
</dbReference>
<dbReference type="EC" id="3.4.-.-" evidence="14"/>
<dbReference type="GO" id="GO:0008235">
    <property type="term" value="F:metalloexopeptidase activity"/>
    <property type="evidence" value="ECO:0007669"/>
    <property type="project" value="InterPro"/>
</dbReference>
<keyword evidence="11" id="KW-0482">Metalloprotease</keyword>
<feature type="transmembrane region" description="Helical" evidence="15">
    <location>
        <begin position="603"/>
        <end position="622"/>
    </location>
</feature>
<keyword evidence="10 15" id="KW-1133">Transmembrane helix</keyword>
<evidence type="ECO:0000256" key="7">
    <source>
        <dbReference type="ARBA" id="ARBA00022801"/>
    </source>
</evidence>
<feature type="transmembrane region" description="Helical" evidence="15">
    <location>
        <begin position="570"/>
        <end position="591"/>
    </location>
</feature>
<evidence type="ECO:0000256" key="1">
    <source>
        <dbReference type="ARBA" id="ARBA00001947"/>
    </source>
</evidence>
<feature type="transmembrane region" description="Helical" evidence="15">
    <location>
        <begin position="474"/>
        <end position="493"/>
    </location>
</feature>
<evidence type="ECO:0000256" key="10">
    <source>
        <dbReference type="ARBA" id="ARBA00022989"/>
    </source>
</evidence>